<dbReference type="EMBL" id="SNRW01037223">
    <property type="protein sequence ID" value="KAA6353912.1"/>
    <property type="molecule type" value="Genomic_DNA"/>
</dbReference>
<dbReference type="AlphaFoldDB" id="A0A5J4T7E0"/>
<evidence type="ECO:0000256" key="1">
    <source>
        <dbReference type="SAM" id="MobiDB-lite"/>
    </source>
</evidence>
<organism evidence="2 3">
    <name type="scientific">Streblomastix strix</name>
    <dbReference type="NCBI Taxonomy" id="222440"/>
    <lineage>
        <taxon>Eukaryota</taxon>
        <taxon>Metamonada</taxon>
        <taxon>Preaxostyla</taxon>
        <taxon>Oxymonadida</taxon>
        <taxon>Streblomastigidae</taxon>
        <taxon>Streblomastix</taxon>
    </lineage>
</organism>
<accession>A0A5J4T7E0</accession>
<evidence type="ECO:0000313" key="2">
    <source>
        <dbReference type="EMBL" id="KAA6353912.1"/>
    </source>
</evidence>
<reference evidence="2 3" key="1">
    <citation type="submission" date="2019-03" db="EMBL/GenBank/DDBJ databases">
        <title>Single cell metagenomics reveals metabolic interactions within the superorganism composed of flagellate Streblomastix strix and complex community of Bacteroidetes bacteria on its surface.</title>
        <authorList>
            <person name="Treitli S.C."/>
            <person name="Kolisko M."/>
            <person name="Husnik F."/>
            <person name="Keeling P."/>
            <person name="Hampl V."/>
        </authorList>
    </citation>
    <scope>NUCLEOTIDE SEQUENCE [LARGE SCALE GENOMIC DNA]</scope>
    <source>
        <strain evidence="2">ST1C</strain>
    </source>
</reference>
<sequence>MADPQGSAAQRSTQSQRPIWQSQNKGVMQEFPKEMDYNNLRLINIFEHRDLKLVTRSQTVAFANLTAPYSKDIFIFLFEKQPYPCLMILFDHQIQLTVDNAVASVFNIVCGGSSSVFETETSVDKQSKDRSALALGKMYRMKEIENA</sequence>
<dbReference type="Proteomes" id="UP000324800">
    <property type="component" value="Unassembled WGS sequence"/>
</dbReference>
<gene>
    <name evidence="2" type="ORF">EZS28_050560</name>
</gene>
<feature type="region of interest" description="Disordered" evidence="1">
    <location>
        <begin position="1"/>
        <end position="24"/>
    </location>
</feature>
<protein>
    <submittedName>
        <fullName evidence="2">Uncharacterized protein</fullName>
    </submittedName>
</protein>
<feature type="non-terminal residue" evidence="2">
    <location>
        <position position="147"/>
    </location>
</feature>
<proteinExistence type="predicted"/>
<comment type="caution">
    <text evidence="2">The sequence shown here is derived from an EMBL/GenBank/DDBJ whole genome shotgun (WGS) entry which is preliminary data.</text>
</comment>
<name>A0A5J4T7E0_9EUKA</name>
<evidence type="ECO:0000313" key="3">
    <source>
        <dbReference type="Proteomes" id="UP000324800"/>
    </source>
</evidence>
<feature type="compositionally biased region" description="Polar residues" evidence="1">
    <location>
        <begin position="7"/>
        <end position="24"/>
    </location>
</feature>